<dbReference type="Proteomes" id="UP000079169">
    <property type="component" value="Unplaced"/>
</dbReference>
<keyword evidence="4" id="KW-0539">Nucleus</keyword>
<sequence>MPAVERKFKTNDKVFAKVRGYPPWPARIEGLADETPNRLKYHIFFYGTRETGICRQDELFPYTEFKDKYGKGVKRKFFTEALQEIECDFGTPESRANLLPSESTPKPEATESQAGSDNEGNLVIDEGSEKKAAPKPKTSTPRVSEAMDVDTPNYHHKPSPVLKVTTSGRKIKPKKTFDPDDNDSTFSSHSGGFKEQSPIPGTENALIKASVCRIKTVDGKLVLLDINKFTPPENCKTEKSINLWKMNKINEFKQIREKVEEGEPVKEEYAKIIEEQCQPEVQAELEANEKALKTQLKLEVCILDIDLRIKDSIGLEHADCDECLKALDDLINLPITPLVLKKHPEIVDTCRRLQRYTGNIAEWTMTEEEAEVFTQKASQVRAKADHVYNKFKNLFTVPAGETFWDTFSKQLVTFNDVTRNMPAHDLFSLCEDPTTTAPS</sequence>
<dbReference type="OMA" id="NISNERM"/>
<dbReference type="SUPFAM" id="SSF63748">
    <property type="entry name" value="Tudor/PWWP/MBT"/>
    <property type="match status" value="1"/>
</dbReference>
<evidence type="ECO:0000256" key="5">
    <source>
        <dbReference type="SAM" id="MobiDB-lite"/>
    </source>
</evidence>
<evidence type="ECO:0000259" key="6">
    <source>
        <dbReference type="PROSITE" id="PS50812"/>
    </source>
</evidence>
<dbReference type="Pfam" id="PF11467">
    <property type="entry name" value="LEDGF"/>
    <property type="match status" value="1"/>
</dbReference>
<dbReference type="PANTHER" id="PTHR12550:SF70">
    <property type="entry name" value="JIL-1 ANCHORING AND STABILIZING PROTEIN, ISOFORM A"/>
    <property type="match status" value="1"/>
</dbReference>
<name>A0A1S4EC99_DIACI</name>
<keyword evidence="3" id="KW-0175">Coiled coil</keyword>
<dbReference type="Gene3D" id="1.20.930.10">
    <property type="entry name" value="Conserved domain common to transcription factors TFIIS, elongin A, CRSP70"/>
    <property type="match status" value="1"/>
</dbReference>
<comment type="subcellular location">
    <subcellularLocation>
        <location evidence="1">Nucleus</location>
    </subcellularLocation>
</comment>
<dbReference type="PROSITE" id="PS50812">
    <property type="entry name" value="PWWP"/>
    <property type="match status" value="1"/>
</dbReference>
<evidence type="ECO:0000313" key="7">
    <source>
        <dbReference type="Proteomes" id="UP000079169"/>
    </source>
</evidence>
<gene>
    <name evidence="8" type="primary">LOC103509541</name>
</gene>
<feature type="compositionally biased region" description="Polar residues" evidence="5">
    <location>
        <begin position="100"/>
        <end position="119"/>
    </location>
</feature>
<dbReference type="STRING" id="121845.A0A1S4EC99"/>
<proteinExistence type="inferred from homology"/>
<dbReference type="SMART" id="SM00293">
    <property type="entry name" value="PWWP"/>
    <property type="match status" value="1"/>
</dbReference>
<dbReference type="Pfam" id="PF00855">
    <property type="entry name" value="PWWP"/>
    <property type="match status" value="1"/>
</dbReference>
<dbReference type="AlphaFoldDB" id="A0A1S4EC99"/>
<dbReference type="RefSeq" id="XP_017299714.1">
    <property type="nucleotide sequence ID" value="XM_017444225.2"/>
</dbReference>
<dbReference type="GO" id="GO:0005634">
    <property type="term" value="C:nucleus"/>
    <property type="evidence" value="ECO:0007669"/>
    <property type="project" value="UniProtKB-SubCell"/>
</dbReference>
<organism evidence="7 8">
    <name type="scientific">Diaphorina citri</name>
    <name type="common">Asian citrus psyllid</name>
    <dbReference type="NCBI Taxonomy" id="121845"/>
    <lineage>
        <taxon>Eukaryota</taxon>
        <taxon>Metazoa</taxon>
        <taxon>Ecdysozoa</taxon>
        <taxon>Arthropoda</taxon>
        <taxon>Hexapoda</taxon>
        <taxon>Insecta</taxon>
        <taxon>Pterygota</taxon>
        <taxon>Neoptera</taxon>
        <taxon>Paraneoptera</taxon>
        <taxon>Hemiptera</taxon>
        <taxon>Sternorrhyncha</taxon>
        <taxon>Psylloidea</taxon>
        <taxon>Psyllidae</taxon>
        <taxon>Diaphorininae</taxon>
        <taxon>Diaphorina</taxon>
    </lineage>
</organism>
<feature type="domain" description="PWWP" evidence="6">
    <location>
        <begin position="10"/>
        <end position="65"/>
    </location>
</feature>
<dbReference type="Gene3D" id="2.30.30.140">
    <property type="match status" value="1"/>
</dbReference>
<evidence type="ECO:0000256" key="4">
    <source>
        <dbReference type="ARBA" id="ARBA00023242"/>
    </source>
</evidence>
<comment type="similarity">
    <text evidence="2">Belongs to the HDGF family.</text>
</comment>
<protein>
    <submittedName>
        <fullName evidence="8">Hepatoma-derived growth factor-related protein 2</fullName>
    </submittedName>
</protein>
<dbReference type="InterPro" id="IPR035441">
    <property type="entry name" value="TFIIS/LEDGF_dom_sf"/>
</dbReference>
<keyword evidence="7" id="KW-1185">Reference proteome</keyword>
<dbReference type="KEGG" id="dci:103509541"/>
<dbReference type="InterPro" id="IPR000313">
    <property type="entry name" value="PWWP_dom"/>
</dbReference>
<dbReference type="InterPro" id="IPR021567">
    <property type="entry name" value="LEDGF_IBD"/>
</dbReference>
<accession>A0A1S4EC99</accession>
<evidence type="ECO:0000256" key="2">
    <source>
        <dbReference type="ARBA" id="ARBA00005309"/>
    </source>
</evidence>
<feature type="region of interest" description="Disordered" evidence="5">
    <location>
        <begin position="92"/>
        <end position="200"/>
    </location>
</feature>
<dbReference type="InterPro" id="IPR036218">
    <property type="entry name" value="HIVI-bd_sf"/>
</dbReference>
<dbReference type="SUPFAM" id="SSF140576">
    <property type="entry name" value="HIV integrase-binding domain"/>
    <property type="match status" value="1"/>
</dbReference>
<reference evidence="8" key="1">
    <citation type="submission" date="2025-08" db="UniProtKB">
        <authorList>
            <consortium name="RefSeq"/>
        </authorList>
    </citation>
    <scope>IDENTIFICATION</scope>
</reference>
<evidence type="ECO:0000256" key="1">
    <source>
        <dbReference type="ARBA" id="ARBA00004123"/>
    </source>
</evidence>
<evidence type="ECO:0000313" key="8">
    <source>
        <dbReference type="RefSeq" id="XP_017299714.1"/>
    </source>
</evidence>
<dbReference type="GeneID" id="103509541"/>
<dbReference type="PaxDb" id="121845-A0A1S4EC99"/>
<dbReference type="PANTHER" id="PTHR12550">
    <property type="entry name" value="HEPATOMA-DERIVED GROWTH FACTOR-RELATED"/>
    <property type="match status" value="1"/>
</dbReference>
<dbReference type="CDD" id="cd05834">
    <property type="entry name" value="PWWP_HRP"/>
    <property type="match status" value="1"/>
</dbReference>
<evidence type="ECO:0000256" key="3">
    <source>
        <dbReference type="ARBA" id="ARBA00023054"/>
    </source>
</evidence>
<dbReference type="OrthoDB" id="62853at2759"/>